<proteinExistence type="predicted"/>
<comment type="subcellular location">
    <subcellularLocation>
        <location evidence="1">Cell membrane</location>
        <topology evidence="1">Multi-pass membrane protein</topology>
    </subcellularLocation>
</comment>
<gene>
    <name evidence="8" type="ORF">A2945_03240</name>
</gene>
<dbReference type="PANTHER" id="PTHR42709">
    <property type="entry name" value="ALKALINE PHOSPHATASE LIKE PROTEIN"/>
    <property type="match status" value="1"/>
</dbReference>
<accession>A0A1G2CE34</accession>
<evidence type="ECO:0000259" key="7">
    <source>
        <dbReference type="Pfam" id="PF09335"/>
    </source>
</evidence>
<feature type="transmembrane region" description="Helical" evidence="6">
    <location>
        <begin position="57"/>
        <end position="79"/>
    </location>
</feature>
<feature type="transmembrane region" description="Helical" evidence="6">
    <location>
        <begin position="175"/>
        <end position="195"/>
    </location>
</feature>
<keyword evidence="2" id="KW-1003">Cell membrane</keyword>
<dbReference type="Proteomes" id="UP000178880">
    <property type="component" value="Unassembled WGS sequence"/>
</dbReference>
<evidence type="ECO:0000313" key="8">
    <source>
        <dbReference type="EMBL" id="OGY99634.1"/>
    </source>
</evidence>
<name>A0A1G2CE34_9BACT</name>
<protein>
    <recommendedName>
        <fullName evidence="7">VTT domain-containing protein</fullName>
    </recommendedName>
</protein>
<evidence type="ECO:0000256" key="2">
    <source>
        <dbReference type="ARBA" id="ARBA00022475"/>
    </source>
</evidence>
<sequence>MFRIIEFFTNFGKELIEQFGYWGIFISMALESAAIPIPSEVVVPLGGASAASGGLNVWAVIFVATAANLAGCVALYYAGVFGGRPLLERYGKYILVRSEDMRKLDGWLARYGSFAAFFSRLLPGVRTFSSIVFGSGNMAVRPFLVYTLIGSFLWNAALAYAGFALGANWGVLQPYFQKFDIVIILLLALGAVFFVKKHLRTTS</sequence>
<dbReference type="GO" id="GO:0005886">
    <property type="term" value="C:plasma membrane"/>
    <property type="evidence" value="ECO:0007669"/>
    <property type="project" value="UniProtKB-SubCell"/>
</dbReference>
<dbReference type="PANTHER" id="PTHR42709:SF6">
    <property type="entry name" value="UNDECAPRENYL PHOSPHATE TRANSPORTER A"/>
    <property type="match status" value="1"/>
</dbReference>
<dbReference type="Pfam" id="PF09335">
    <property type="entry name" value="VTT_dom"/>
    <property type="match status" value="1"/>
</dbReference>
<keyword evidence="3 6" id="KW-0812">Transmembrane</keyword>
<comment type="caution">
    <text evidence="8">The sequence shown here is derived from an EMBL/GenBank/DDBJ whole genome shotgun (WGS) entry which is preliminary data.</text>
</comment>
<evidence type="ECO:0000256" key="1">
    <source>
        <dbReference type="ARBA" id="ARBA00004651"/>
    </source>
</evidence>
<evidence type="ECO:0000256" key="6">
    <source>
        <dbReference type="SAM" id="Phobius"/>
    </source>
</evidence>
<evidence type="ECO:0000256" key="4">
    <source>
        <dbReference type="ARBA" id="ARBA00022989"/>
    </source>
</evidence>
<evidence type="ECO:0000313" key="9">
    <source>
        <dbReference type="Proteomes" id="UP000178880"/>
    </source>
</evidence>
<dbReference type="InterPro" id="IPR051311">
    <property type="entry name" value="DedA_domain"/>
</dbReference>
<evidence type="ECO:0000256" key="3">
    <source>
        <dbReference type="ARBA" id="ARBA00022692"/>
    </source>
</evidence>
<dbReference type="AlphaFoldDB" id="A0A1G2CE34"/>
<dbReference type="STRING" id="1798650.A2945_03240"/>
<dbReference type="EMBL" id="MHLA01000014">
    <property type="protein sequence ID" value="OGY99634.1"/>
    <property type="molecule type" value="Genomic_DNA"/>
</dbReference>
<feature type="transmembrane region" description="Helical" evidence="6">
    <location>
        <begin position="20"/>
        <end position="37"/>
    </location>
</feature>
<dbReference type="InterPro" id="IPR032816">
    <property type="entry name" value="VTT_dom"/>
</dbReference>
<organism evidence="8 9">
    <name type="scientific">Candidatus Liptonbacteria bacterium RIFCSPLOWO2_01_FULL_52_25</name>
    <dbReference type="NCBI Taxonomy" id="1798650"/>
    <lineage>
        <taxon>Bacteria</taxon>
        <taxon>Candidatus Liptoniibacteriota</taxon>
    </lineage>
</organism>
<reference evidence="8 9" key="1">
    <citation type="journal article" date="2016" name="Nat. Commun.">
        <title>Thousands of microbial genomes shed light on interconnected biogeochemical processes in an aquifer system.</title>
        <authorList>
            <person name="Anantharaman K."/>
            <person name="Brown C.T."/>
            <person name="Hug L.A."/>
            <person name="Sharon I."/>
            <person name="Castelle C.J."/>
            <person name="Probst A.J."/>
            <person name="Thomas B.C."/>
            <person name="Singh A."/>
            <person name="Wilkins M.J."/>
            <person name="Karaoz U."/>
            <person name="Brodie E.L."/>
            <person name="Williams K.H."/>
            <person name="Hubbard S.S."/>
            <person name="Banfield J.F."/>
        </authorList>
    </citation>
    <scope>NUCLEOTIDE SEQUENCE [LARGE SCALE GENOMIC DNA]</scope>
</reference>
<evidence type="ECO:0000256" key="5">
    <source>
        <dbReference type="ARBA" id="ARBA00023136"/>
    </source>
</evidence>
<keyword evidence="4 6" id="KW-1133">Transmembrane helix</keyword>
<feature type="transmembrane region" description="Helical" evidence="6">
    <location>
        <begin position="143"/>
        <end position="163"/>
    </location>
</feature>
<feature type="domain" description="VTT" evidence="7">
    <location>
        <begin position="37"/>
        <end position="162"/>
    </location>
</feature>
<keyword evidence="5 6" id="KW-0472">Membrane</keyword>